<keyword evidence="4 8" id="KW-0819">tRNA processing</keyword>
<dbReference type="GO" id="GO:0000172">
    <property type="term" value="C:ribonuclease MRP complex"/>
    <property type="evidence" value="ECO:0007669"/>
    <property type="project" value="InterPro"/>
</dbReference>
<evidence type="ECO:0000313" key="10">
    <source>
        <dbReference type="EMBL" id="KAF2103581.1"/>
    </source>
</evidence>
<dbReference type="Gene3D" id="2.30.30.210">
    <property type="entry name" value="Ribonuclease P/MRP, subunit p29"/>
    <property type="match status" value="1"/>
</dbReference>
<dbReference type="OrthoDB" id="124041at2759"/>
<dbReference type="HAMAP" id="MF_00754">
    <property type="entry name" value="RNase_P_1"/>
    <property type="match status" value="1"/>
</dbReference>
<evidence type="ECO:0000256" key="3">
    <source>
        <dbReference type="ARBA" id="ARBA00022490"/>
    </source>
</evidence>
<keyword evidence="11" id="KW-1185">Reference proteome</keyword>
<feature type="compositionally biased region" description="Basic and acidic residues" evidence="9">
    <location>
        <begin position="50"/>
        <end position="59"/>
    </location>
</feature>
<protein>
    <recommendedName>
        <fullName evidence="8">Ribonuclease P protein subunit</fullName>
    </recommendedName>
</protein>
<dbReference type="GO" id="GO:0001682">
    <property type="term" value="P:tRNA 5'-leader removal"/>
    <property type="evidence" value="ECO:0007669"/>
    <property type="project" value="InterPro"/>
</dbReference>
<keyword evidence="8" id="KW-0539">Nucleus</keyword>
<feature type="region of interest" description="Disordered" evidence="9">
    <location>
        <begin position="37"/>
        <end position="79"/>
    </location>
</feature>
<evidence type="ECO:0000256" key="1">
    <source>
        <dbReference type="ARBA" id="ARBA00004123"/>
    </source>
</evidence>
<comment type="caution">
    <text evidence="10">The sequence shown here is derived from an EMBL/GenBank/DDBJ whole genome shotgun (WGS) entry which is preliminary data.</text>
</comment>
<dbReference type="GO" id="GO:0006364">
    <property type="term" value="P:rRNA processing"/>
    <property type="evidence" value="ECO:0007669"/>
    <property type="project" value="TreeGrafter"/>
</dbReference>
<dbReference type="GO" id="GO:0005634">
    <property type="term" value="C:nucleus"/>
    <property type="evidence" value="ECO:0007669"/>
    <property type="project" value="UniProtKB-SubCell"/>
</dbReference>
<dbReference type="InterPro" id="IPR023534">
    <property type="entry name" value="Rof/RNase_P-like"/>
</dbReference>
<evidence type="ECO:0000256" key="7">
    <source>
        <dbReference type="ARBA" id="ARBA00022801"/>
    </source>
</evidence>
<dbReference type="InterPro" id="IPR036980">
    <property type="entry name" value="RNase_P/MRP_Rpp29_sf"/>
</dbReference>
<evidence type="ECO:0000256" key="2">
    <source>
        <dbReference type="ARBA" id="ARBA00006181"/>
    </source>
</evidence>
<dbReference type="AlphaFoldDB" id="A0A9P4IL81"/>
<name>A0A9P4IL81_9PEZI</name>
<accession>A0A9P4IL81</accession>
<dbReference type="PANTHER" id="PTHR13348:SF0">
    <property type="entry name" value="RIBONUCLEASE P PROTEIN SUBUNIT P29"/>
    <property type="match status" value="1"/>
</dbReference>
<dbReference type="PANTHER" id="PTHR13348">
    <property type="entry name" value="RIBONUCLEASE P SUBUNIT P29"/>
    <property type="match status" value="1"/>
</dbReference>
<keyword evidence="5" id="KW-0540">Nuclease</keyword>
<evidence type="ECO:0000256" key="8">
    <source>
        <dbReference type="PIRNR" id="PIRNR027081"/>
    </source>
</evidence>
<keyword evidence="7" id="KW-0378">Hydrolase</keyword>
<evidence type="ECO:0000256" key="6">
    <source>
        <dbReference type="ARBA" id="ARBA00022759"/>
    </source>
</evidence>
<evidence type="ECO:0000313" key="11">
    <source>
        <dbReference type="Proteomes" id="UP000799772"/>
    </source>
</evidence>
<comment type="subcellular location">
    <subcellularLocation>
        <location evidence="1">Nucleus</location>
    </subcellularLocation>
</comment>
<dbReference type="GO" id="GO:0030677">
    <property type="term" value="C:ribonuclease P complex"/>
    <property type="evidence" value="ECO:0007669"/>
    <property type="project" value="InterPro"/>
</dbReference>
<keyword evidence="6" id="KW-0255">Endonuclease</keyword>
<dbReference type="SMART" id="SM00538">
    <property type="entry name" value="POP4"/>
    <property type="match status" value="1"/>
</dbReference>
<proteinExistence type="inferred from homology"/>
<dbReference type="Proteomes" id="UP000799772">
    <property type="component" value="Unassembled WGS sequence"/>
</dbReference>
<dbReference type="GO" id="GO:0004519">
    <property type="term" value="F:endonuclease activity"/>
    <property type="evidence" value="ECO:0007669"/>
    <property type="project" value="UniProtKB-KW"/>
</dbReference>
<comment type="similarity">
    <text evidence="2">Belongs to the eukaryotic/archaeal RNase P protein component 1 family.</text>
</comment>
<dbReference type="InterPro" id="IPR002730">
    <property type="entry name" value="Rpp29/RNP1"/>
</dbReference>
<dbReference type="Pfam" id="PF01868">
    <property type="entry name" value="RNase_P-MRP_p29"/>
    <property type="match status" value="1"/>
</dbReference>
<evidence type="ECO:0000256" key="5">
    <source>
        <dbReference type="ARBA" id="ARBA00022722"/>
    </source>
</evidence>
<dbReference type="EMBL" id="ML978122">
    <property type="protein sequence ID" value="KAF2103581.1"/>
    <property type="molecule type" value="Genomic_DNA"/>
</dbReference>
<dbReference type="SUPFAM" id="SSF101744">
    <property type="entry name" value="Rof/RNase P subunit-like"/>
    <property type="match status" value="1"/>
</dbReference>
<sequence>MNRNRFHIAEDLLARAHSPDTASRIFQDKVVTKPLLIRPSSPPPSVIDARAQRQNERQKRRELRRRSNKPRPLSAKQKRQLSVYEIPDSEKRWELYVGLNRIWAGYMREILGIGRTDELKSAHGRGSFATAASAGPMLASADFHGAEVEVVRSKCVSRVGLKGIVVKDTKFTFEIITRKNEIKFVPKEHTIFRVEVPFSETKTGVDAMDDVPPHLVFELHGDRLKNRAPDRVNKKFKQHFSDDV</sequence>
<organism evidence="10 11">
    <name type="scientific">Rhizodiscina lignyota</name>
    <dbReference type="NCBI Taxonomy" id="1504668"/>
    <lineage>
        <taxon>Eukaryota</taxon>
        <taxon>Fungi</taxon>
        <taxon>Dikarya</taxon>
        <taxon>Ascomycota</taxon>
        <taxon>Pezizomycotina</taxon>
        <taxon>Dothideomycetes</taxon>
        <taxon>Pleosporomycetidae</taxon>
        <taxon>Aulographales</taxon>
        <taxon>Rhizodiscinaceae</taxon>
        <taxon>Rhizodiscina</taxon>
    </lineage>
</organism>
<evidence type="ECO:0000256" key="9">
    <source>
        <dbReference type="SAM" id="MobiDB-lite"/>
    </source>
</evidence>
<dbReference type="InterPro" id="IPR023538">
    <property type="entry name" value="RNP1"/>
</dbReference>
<gene>
    <name evidence="10" type="ORF">NA57DRAFT_32438</name>
</gene>
<reference evidence="10" key="1">
    <citation type="journal article" date="2020" name="Stud. Mycol.">
        <title>101 Dothideomycetes genomes: a test case for predicting lifestyles and emergence of pathogens.</title>
        <authorList>
            <person name="Haridas S."/>
            <person name="Albert R."/>
            <person name="Binder M."/>
            <person name="Bloem J."/>
            <person name="Labutti K."/>
            <person name="Salamov A."/>
            <person name="Andreopoulos B."/>
            <person name="Baker S."/>
            <person name="Barry K."/>
            <person name="Bills G."/>
            <person name="Bluhm B."/>
            <person name="Cannon C."/>
            <person name="Castanera R."/>
            <person name="Culley D."/>
            <person name="Daum C."/>
            <person name="Ezra D."/>
            <person name="Gonzalez J."/>
            <person name="Henrissat B."/>
            <person name="Kuo A."/>
            <person name="Liang C."/>
            <person name="Lipzen A."/>
            <person name="Lutzoni F."/>
            <person name="Magnuson J."/>
            <person name="Mondo S."/>
            <person name="Nolan M."/>
            <person name="Ohm R."/>
            <person name="Pangilinan J."/>
            <person name="Park H.-J."/>
            <person name="Ramirez L."/>
            <person name="Alfaro M."/>
            <person name="Sun H."/>
            <person name="Tritt A."/>
            <person name="Yoshinaga Y."/>
            <person name="Zwiers L.-H."/>
            <person name="Turgeon B."/>
            <person name="Goodwin S."/>
            <person name="Spatafora J."/>
            <person name="Crous P."/>
            <person name="Grigoriev I."/>
        </authorList>
    </citation>
    <scope>NUCLEOTIDE SEQUENCE</scope>
    <source>
        <strain evidence="10">CBS 133067</strain>
    </source>
</reference>
<feature type="compositionally biased region" description="Basic residues" evidence="9">
    <location>
        <begin position="60"/>
        <end position="69"/>
    </location>
</feature>
<dbReference type="GO" id="GO:0016787">
    <property type="term" value="F:hydrolase activity"/>
    <property type="evidence" value="ECO:0007669"/>
    <property type="project" value="UniProtKB-KW"/>
</dbReference>
<dbReference type="InterPro" id="IPR016848">
    <property type="entry name" value="RNase_P/MRP_Rpp29-subunit"/>
</dbReference>
<dbReference type="PIRSF" id="PIRSF027081">
    <property type="entry name" value="RNase_P/MRP_p29_subunit"/>
    <property type="match status" value="1"/>
</dbReference>
<keyword evidence="3" id="KW-0963">Cytoplasm</keyword>
<evidence type="ECO:0000256" key="4">
    <source>
        <dbReference type="ARBA" id="ARBA00022694"/>
    </source>
</evidence>
<dbReference type="GO" id="GO:0033204">
    <property type="term" value="F:ribonuclease P RNA binding"/>
    <property type="evidence" value="ECO:0007669"/>
    <property type="project" value="InterPro"/>
</dbReference>